<evidence type="ECO:0000256" key="8">
    <source>
        <dbReference type="ARBA" id="ARBA00024477"/>
    </source>
</evidence>
<dbReference type="InterPro" id="IPR013539">
    <property type="entry name" value="PurB_C"/>
</dbReference>
<protein>
    <recommendedName>
        <fullName evidence="5 12">Adenylosuccinate lyase</fullName>
        <shortName evidence="13">ASL</shortName>
        <ecNumber evidence="4 12">4.3.2.2</ecNumber>
    </recommendedName>
    <alternativeName>
        <fullName evidence="10 13">Adenylosuccinase</fullName>
    </alternativeName>
</protein>
<dbReference type="InterPro" id="IPR020557">
    <property type="entry name" value="Fumarate_lyase_CS"/>
</dbReference>
<evidence type="ECO:0000256" key="13">
    <source>
        <dbReference type="RuleBase" id="RU361172"/>
    </source>
</evidence>
<evidence type="ECO:0000313" key="17">
    <source>
        <dbReference type="Proteomes" id="UP000034893"/>
    </source>
</evidence>
<dbReference type="UniPathway" id="UPA00075">
    <property type="reaction ID" value="UER00336"/>
</dbReference>
<name>A0A0G0NW86_9BACT</name>
<dbReference type="GO" id="GO:0070626">
    <property type="term" value="F:(S)-2-(5-amino-1-(5-phospho-D-ribosyl)imidazole-4-carboxamido) succinate lyase (fumarate-forming) activity"/>
    <property type="evidence" value="ECO:0007669"/>
    <property type="project" value="RHEA"/>
</dbReference>
<evidence type="ECO:0000256" key="2">
    <source>
        <dbReference type="ARBA" id="ARBA00004734"/>
    </source>
</evidence>
<dbReference type="InterPro" id="IPR022761">
    <property type="entry name" value="Fumarate_lyase_N"/>
</dbReference>
<dbReference type="GO" id="GO:0006189">
    <property type="term" value="P:'de novo' IMP biosynthetic process"/>
    <property type="evidence" value="ECO:0007669"/>
    <property type="project" value="UniProtKB-UniPathway"/>
</dbReference>
<evidence type="ECO:0000256" key="1">
    <source>
        <dbReference type="ARBA" id="ARBA00004706"/>
    </source>
</evidence>
<dbReference type="PRINTS" id="PR00149">
    <property type="entry name" value="FUMRATELYASE"/>
</dbReference>
<accession>A0A0G0NW86</accession>
<dbReference type="Pfam" id="PF00206">
    <property type="entry name" value="Lyase_1"/>
    <property type="match status" value="1"/>
</dbReference>
<organism evidence="16 17">
    <name type="scientific">Candidatus Curtissbacteria bacterium GW2011_GWC2_38_9</name>
    <dbReference type="NCBI Taxonomy" id="1618414"/>
    <lineage>
        <taxon>Bacteria</taxon>
        <taxon>Candidatus Curtissiibacteriota</taxon>
    </lineage>
</organism>
<evidence type="ECO:0000256" key="9">
    <source>
        <dbReference type="ARBA" id="ARBA00025012"/>
    </source>
</evidence>
<evidence type="ECO:0000256" key="11">
    <source>
        <dbReference type="ARBA" id="ARBA00049115"/>
    </source>
</evidence>
<proteinExistence type="inferred from homology"/>
<evidence type="ECO:0000313" key="16">
    <source>
        <dbReference type="EMBL" id="KKQ90109.1"/>
    </source>
</evidence>
<dbReference type="Proteomes" id="UP000034893">
    <property type="component" value="Unassembled WGS sequence"/>
</dbReference>
<sequence>MTNNDIPLNQLTAISPLDGRYRDKTKELAEYVSEYALISTRFEIEAKYLVALSDIKVIRNLTAKEKTKLNLLGSKITLADAVMVKKIEEETRHDVKALERAFRQMVKGTSLADITEMIHFGLTSEDVNNLAYRLMLRRATDNVCVLILDELIDQLTERAQKYLSIPMLARTHGQAAVPTTVGKELAVFATRLNWQVLKLKEYQLTGKLTGAVGNFNALQLTHSTVDWLKFSQEFIKQFSFKPNLVTTQINPYEDIIEFFQIYTRINSIIIDFAQDIWRYISDDWFVQEVKKGEIGSSTMPQKVNPIDFENAEGNLTLANGILETLCRKLAISRLQRDLTDSTTIRNIGSALGYSLIGYKSILSGLARIRPNVEKLEKDLNRDWSILAEAVQTLLRKAKVSDPYSLISSLTRGEHINEEKWQKWIRSLPIKNDLKSTLAKLMPSTYIGLAEEITKRAAKEIKASRHK</sequence>
<evidence type="ECO:0000256" key="3">
    <source>
        <dbReference type="ARBA" id="ARBA00008273"/>
    </source>
</evidence>
<reference evidence="16 17" key="1">
    <citation type="journal article" date="2015" name="Nature">
        <title>rRNA introns, odd ribosomes, and small enigmatic genomes across a large radiation of phyla.</title>
        <authorList>
            <person name="Brown C.T."/>
            <person name="Hug L.A."/>
            <person name="Thomas B.C."/>
            <person name="Sharon I."/>
            <person name="Castelle C.J."/>
            <person name="Singh A."/>
            <person name="Wilkins M.J."/>
            <person name="Williams K.H."/>
            <person name="Banfield J.F."/>
        </authorList>
    </citation>
    <scope>NUCLEOTIDE SEQUENCE [LARGE SCALE GENOMIC DNA]</scope>
</reference>
<comment type="similarity">
    <text evidence="3 13">Belongs to the lyase 1 family. Adenylosuccinate lyase subfamily.</text>
</comment>
<dbReference type="NCBIfam" id="TIGR00928">
    <property type="entry name" value="purB"/>
    <property type="match status" value="1"/>
</dbReference>
<dbReference type="PANTHER" id="PTHR43411:SF1">
    <property type="entry name" value="ADENYLOSUCCINATE LYASE"/>
    <property type="match status" value="1"/>
</dbReference>
<dbReference type="InterPro" id="IPR008948">
    <property type="entry name" value="L-Aspartase-like"/>
</dbReference>
<dbReference type="SUPFAM" id="SSF48557">
    <property type="entry name" value="L-aspartase-like"/>
    <property type="match status" value="1"/>
</dbReference>
<keyword evidence="6 13" id="KW-0658">Purine biosynthesis</keyword>
<dbReference type="Pfam" id="PF08328">
    <property type="entry name" value="ASL_C"/>
    <property type="match status" value="1"/>
</dbReference>
<comment type="catalytic activity">
    <reaction evidence="11">
        <text>N(6)-(1,2-dicarboxyethyl)-AMP = fumarate + AMP</text>
        <dbReference type="Rhea" id="RHEA:16853"/>
        <dbReference type="ChEBI" id="CHEBI:29806"/>
        <dbReference type="ChEBI" id="CHEBI:57567"/>
        <dbReference type="ChEBI" id="CHEBI:456215"/>
        <dbReference type="EC" id="4.3.2.2"/>
    </reaction>
    <physiologicalReaction direction="left-to-right" evidence="11">
        <dbReference type="Rhea" id="RHEA:16854"/>
    </physiologicalReaction>
</comment>
<comment type="pathway">
    <text evidence="2 13">Purine metabolism; AMP biosynthesis via de novo pathway; AMP from IMP: step 2/2.</text>
</comment>
<dbReference type="Gene3D" id="1.10.40.30">
    <property type="entry name" value="Fumarase/aspartase (C-terminal domain)"/>
    <property type="match status" value="1"/>
</dbReference>
<comment type="caution">
    <text evidence="16">The sequence shown here is derived from an EMBL/GenBank/DDBJ whole genome shotgun (WGS) entry which is preliminary data.</text>
</comment>
<dbReference type="InterPro" id="IPR047136">
    <property type="entry name" value="PurB_bact"/>
</dbReference>
<evidence type="ECO:0000259" key="14">
    <source>
        <dbReference type="Pfam" id="PF00206"/>
    </source>
</evidence>
<comment type="catalytic activity">
    <reaction evidence="8">
        <text>(2S)-2-[5-amino-1-(5-phospho-beta-D-ribosyl)imidazole-4-carboxamido]succinate = 5-amino-1-(5-phospho-beta-D-ribosyl)imidazole-4-carboxamide + fumarate</text>
        <dbReference type="Rhea" id="RHEA:23920"/>
        <dbReference type="ChEBI" id="CHEBI:29806"/>
        <dbReference type="ChEBI" id="CHEBI:58443"/>
        <dbReference type="ChEBI" id="CHEBI:58475"/>
        <dbReference type="EC" id="4.3.2.2"/>
    </reaction>
    <physiologicalReaction direction="left-to-right" evidence="8">
        <dbReference type="Rhea" id="RHEA:23921"/>
    </physiologicalReaction>
</comment>
<keyword evidence="7 13" id="KW-0456">Lyase</keyword>
<evidence type="ECO:0000256" key="10">
    <source>
        <dbReference type="ARBA" id="ARBA00030717"/>
    </source>
</evidence>
<dbReference type="UniPathway" id="UPA00074">
    <property type="reaction ID" value="UER00132"/>
</dbReference>
<evidence type="ECO:0000256" key="5">
    <source>
        <dbReference type="ARBA" id="ARBA00017058"/>
    </source>
</evidence>
<dbReference type="GO" id="GO:0044208">
    <property type="term" value="P:'de novo' AMP biosynthetic process"/>
    <property type="evidence" value="ECO:0007669"/>
    <property type="project" value="UniProtKB-UniPathway"/>
</dbReference>
<evidence type="ECO:0000256" key="12">
    <source>
        <dbReference type="NCBIfam" id="TIGR00928"/>
    </source>
</evidence>
<dbReference type="InterPro" id="IPR004769">
    <property type="entry name" value="Pur_lyase"/>
</dbReference>
<comment type="pathway">
    <text evidence="1 13">Purine metabolism; IMP biosynthesis via de novo pathway; 5-amino-1-(5-phospho-D-ribosyl)imidazole-4-carboxamide from 5-amino-1-(5-phospho-D-ribosyl)imidazole-4-carboxylate: step 2/2.</text>
</comment>
<evidence type="ECO:0000259" key="15">
    <source>
        <dbReference type="Pfam" id="PF08328"/>
    </source>
</evidence>
<dbReference type="GO" id="GO:0004018">
    <property type="term" value="F:N6-(1,2-dicarboxyethyl)AMP AMP-lyase (fumarate-forming) activity"/>
    <property type="evidence" value="ECO:0007669"/>
    <property type="project" value="UniProtKB-UniRule"/>
</dbReference>
<dbReference type="EC" id="4.3.2.2" evidence="4 12"/>
<dbReference type="Gene3D" id="1.10.275.10">
    <property type="entry name" value="Fumarase/aspartase (N-terminal domain)"/>
    <property type="match status" value="1"/>
</dbReference>
<gene>
    <name evidence="16" type="ORF">UT12_C0002G0040</name>
</gene>
<dbReference type="InterPro" id="IPR000362">
    <property type="entry name" value="Fumarate_lyase_fam"/>
</dbReference>
<feature type="domain" description="Adenylosuccinate lyase PurB C-terminal" evidence="15">
    <location>
        <begin position="332"/>
        <end position="446"/>
    </location>
</feature>
<dbReference type="InterPro" id="IPR024083">
    <property type="entry name" value="Fumarase/histidase_N"/>
</dbReference>
<dbReference type="PATRIC" id="fig|1618414.3.peg.102"/>
<comment type="function">
    <text evidence="9">Catalyzes two reactions in de novo purine nucleotide biosynthesis. Catalyzes the breakdown of 5-aminoimidazole- (N-succinylocarboxamide) ribotide (SAICAR or 2-[5-amino-1-(5-phospho-beta-D-ribosyl)imidazole-4-carboxamido]succinate) to 5-aminoimidazole-4-carboxamide ribotide (AICAR or 5-amino-1-(5-phospho-beta-D-ribosyl)imidazole-4-carboxamide) and fumarate, and of adenylosuccinate (ADS or N(6)-(1,2-dicarboxyethyl)-AMP) to adenosine monophosphate (AMP) and fumarate.</text>
</comment>
<evidence type="ECO:0000256" key="4">
    <source>
        <dbReference type="ARBA" id="ARBA00012339"/>
    </source>
</evidence>
<dbReference type="AlphaFoldDB" id="A0A0G0NW86"/>
<evidence type="ECO:0000256" key="6">
    <source>
        <dbReference type="ARBA" id="ARBA00022755"/>
    </source>
</evidence>
<dbReference type="NCBIfam" id="NF006764">
    <property type="entry name" value="PRK09285.1"/>
    <property type="match status" value="1"/>
</dbReference>
<dbReference type="EMBL" id="LBVP01000002">
    <property type="protein sequence ID" value="KKQ90109.1"/>
    <property type="molecule type" value="Genomic_DNA"/>
</dbReference>
<feature type="domain" description="Fumarate lyase N-terminal" evidence="14">
    <location>
        <begin position="19"/>
        <end position="314"/>
    </location>
</feature>
<dbReference type="PANTHER" id="PTHR43411">
    <property type="entry name" value="ADENYLOSUCCINATE LYASE"/>
    <property type="match status" value="1"/>
</dbReference>
<dbReference type="PROSITE" id="PS00163">
    <property type="entry name" value="FUMARATE_LYASES"/>
    <property type="match status" value="1"/>
</dbReference>
<dbReference type="Gene3D" id="1.20.200.10">
    <property type="entry name" value="Fumarase/aspartase (Central domain)"/>
    <property type="match status" value="1"/>
</dbReference>
<evidence type="ECO:0000256" key="7">
    <source>
        <dbReference type="ARBA" id="ARBA00023239"/>
    </source>
</evidence>